<dbReference type="Proteomes" id="UP000283383">
    <property type="component" value="Unassembled WGS sequence"/>
</dbReference>
<keyword evidence="2" id="KW-1185">Reference proteome</keyword>
<evidence type="ECO:0000313" key="2">
    <source>
        <dbReference type="Proteomes" id="UP000283383"/>
    </source>
</evidence>
<dbReference type="EMBL" id="MCBQ01013402">
    <property type="protein sequence ID" value="RKF64201.1"/>
    <property type="molecule type" value="Genomic_DNA"/>
</dbReference>
<proteinExistence type="predicted"/>
<accession>A0A420I3I7</accession>
<reference evidence="1 2" key="1">
    <citation type="journal article" date="2018" name="BMC Genomics">
        <title>Comparative genome analyses reveal sequence features reflecting distinct modes of host-adaptation between dicot and monocot powdery mildew.</title>
        <authorList>
            <person name="Wu Y."/>
            <person name="Ma X."/>
            <person name="Pan Z."/>
            <person name="Kale S.D."/>
            <person name="Song Y."/>
            <person name="King H."/>
            <person name="Zhang Q."/>
            <person name="Presley C."/>
            <person name="Deng X."/>
            <person name="Wei C.I."/>
            <person name="Xiao S."/>
        </authorList>
    </citation>
    <scope>NUCLEOTIDE SEQUENCE [LARGE SCALE GENOMIC DNA]</scope>
    <source>
        <strain evidence="1">UMSG3</strain>
    </source>
</reference>
<evidence type="ECO:0000313" key="1">
    <source>
        <dbReference type="EMBL" id="RKF64201.1"/>
    </source>
</evidence>
<sequence>MSTRFGLANEALVYAFPTMLKNIALSFYFNRCRGKSLAKLCQDMKDNFEGPEYQIYNLQKWNDVTFQLIIDQNSTKGGMEHITILINKLDKMQKALSTEFRTEEALQNKIIIACKDVEACKITCYRPSPTVPGLIRDLRSGIEIFSKPLPTSDVLLQQNNNSILVMTEHISQIVDIITRRDPITTVLYVEMNRKVKSAGFAKFKGAAEGYISEFEGEHENIESDNDFDMQAICEELDKTTQDNYLDSDLVLSNAGNITTEVGKGILATLADNSMYHLINSCTEQQVDVESSTFLSRYSSEIFRGILIDSRAAAYLLE</sequence>
<name>A0A420I3I7_9PEZI</name>
<protein>
    <submittedName>
        <fullName evidence="1">Putative glycosyl</fullName>
    </submittedName>
</protein>
<comment type="caution">
    <text evidence="1">The sequence shown here is derived from an EMBL/GenBank/DDBJ whole genome shotgun (WGS) entry which is preliminary data.</text>
</comment>
<organism evidence="1 2">
    <name type="scientific">Golovinomyces cichoracearum</name>
    <dbReference type="NCBI Taxonomy" id="62708"/>
    <lineage>
        <taxon>Eukaryota</taxon>
        <taxon>Fungi</taxon>
        <taxon>Dikarya</taxon>
        <taxon>Ascomycota</taxon>
        <taxon>Pezizomycotina</taxon>
        <taxon>Leotiomycetes</taxon>
        <taxon>Erysiphales</taxon>
        <taxon>Erysiphaceae</taxon>
        <taxon>Golovinomyces</taxon>
    </lineage>
</organism>
<gene>
    <name evidence="1" type="ORF">GcM3_134011</name>
</gene>
<dbReference type="AlphaFoldDB" id="A0A420I3I7"/>